<name>A0A4P6XDS0_9ASCO</name>
<evidence type="ECO:0000313" key="3">
    <source>
        <dbReference type="EMBL" id="QBM85647.1"/>
    </source>
</evidence>
<feature type="compositionally biased region" description="Polar residues" evidence="1">
    <location>
        <begin position="13"/>
        <end position="24"/>
    </location>
</feature>
<dbReference type="PROSITE" id="PS50904">
    <property type="entry name" value="PRELI_MSF1"/>
    <property type="match status" value="1"/>
</dbReference>
<keyword evidence="4" id="KW-1185">Reference proteome</keyword>
<feature type="region of interest" description="Disordered" evidence="1">
    <location>
        <begin position="1"/>
        <end position="24"/>
    </location>
</feature>
<reference evidence="4" key="1">
    <citation type="submission" date="2019-03" db="EMBL/GenBank/DDBJ databases">
        <title>Snf2 controls pulcherriminic acid biosynthesis and connects pigmentation and antifungal activity of the yeast Metschnikowia pulcherrima.</title>
        <authorList>
            <person name="Gore-Lloyd D."/>
            <person name="Sumann I."/>
            <person name="Brachmann A.O."/>
            <person name="Schneeberger K."/>
            <person name="Ortiz-Merino R.A."/>
            <person name="Moreno-Beltran M."/>
            <person name="Schlaefli M."/>
            <person name="Kirner P."/>
            <person name="Santos Kron A."/>
            <person name="Wolfe K.H."/>
            <person name="Piel J."/>
            <person name="Ahrens C.H."/>
            <person name="Henk D."/>
            <person name="Freimoser F.M."/>
        </authorList>
    </citation>
    <scope>NUCLEOTIDE SEQUENCE [LARGE SCALE GENOMIC DNA]</scope>
    <source>
        <strain evidence="4">APC 1.2</strain>
    </source>
</reference>
<evidence type="ECO:0000256" key="1">
    <source>
        <dbReference type="SAM" id="MobiDB-lite"/>
    </source>
</evidence>
<dbReference type="InterPro" id="IPR037365">
    <property type="entry name" value="Slowmo/Ups"/>
</dbReference>
<organism evidence="3 4">
    <name type="scientific">Metschnikowia aff. pulcherrima</name>
    <dbReference type="NCBI Taxonomy" id="2163413"/>
    <lineage>
        <taxon>Eukaryota</taxon>
        <taxon>Fungi</taxon>
        <taxon>Dikarya</taxon>
        <taxon>Ascomycota</taxon>
        <taxon>Saccharomycotina</taxon>
        <taxon>Pichiomycetes</taxon>
        <taxon>Metschnikowiaceae</taxon>
        <taxon>Metschnikowia</taxon>
    </lineage>
</organism>
<accession>A0A4P6XDS0</accession>
<evidence type="ECO:0000259" key="2">
    <source>
        <dbReference type="PROSITE" id="PS50904"/>
    </source>
</evidence>
<dbReference type="EMBL" id="CP034456">
    <property type="protein sequence ID" value="QBM85647.1"/>
    <property type="molecule type" value="Genomic_DNA"/>
</dbReference>
<dbReference type="Proteomes" id="UP000292447">
    <property type="component" value="Chromosome I"/>
</dbReference>
<sequence>MAAASPARPPHVTKSQPTCTNHPCSDSIPREATVNPHYHFQNTTLLHAPHLQVVGSMVQIFKSSQFYDFDFKNTSVAYLNRYPNPYAKHVLSSDTLECYVDSEGRLNTTRLVVKKGLLPDFIKPFLGQSLELWVIEKLIIDRNLQKVLAYSANVDHRRFIKIQEFLTYDCSSGLTNLQVNVRFSSNFFGLKRKIEQWSRDKFTNNLLNHREGFIYVMNKFKRSAATPLA</sequence>
<evidence type="ECO:0000313" key="4">
    <source>
        <dbReference type="Proteomes" id="UP000292447"/>
    </source>
</evidence>
<dbReference type="STRING" id="2163413.A0A4P6XDS0"/>
<gene>
    <name evidence="3" type="primary">MPUL0A02700</name>
    <name evidence="3" type="ORF">METSCH_A02700</name>
</gene>
<dbReference type="AlphaFoldDB" id="A0A4P6XDS0"/>
<feature type="domain" description="PRELI/MSF1" evidence="2">
    <location>
        <begin position="58"/>
        <end position="225"/>
    </location>
</feature>
<dbReference type="GO" id="GO:0005758">
    <property type="term" value="C:mitochondrial intermembrane space"/>
    <property type="evidence" value="ECO:0007669"/>
    <property type="project" value="InterPro"/>
</dbReference>
<dbReference type="Pfam" id="PF04707">
    <property type="entry name" value="PRELI"/>
    <property type="match status" value="1"/>
</dbReference>
<proteinExistence type="predicted"/>
<protein>
    <submittedName>
        <fullName evidence="3">PRELI-like family protein</fullName>
    </submittedName>
</protein>
<dbReference type="InterPro" id="IPR006797">
    <property type="entry name" value="PRELI/MSF1_dom"/>
</dbReference>
<dbReference type="PANTHER" id="PTHR11158">
    <property type="entry name" value="MSF1/PX19 RELATED"/>
    <property type="match status" value="1"/>
</dbReference>